<feature type="transmembrane region" description="Helical" evidence="7">
    <location>
        <begin position="21"/>
        <end position="41"/>
    </location>
</feature>
<protein>
    <submittedName>
        <fullName evidence="10">FtsX-like permease family protein</fullName>
    </submittedName>
</protein>
<keyword evidence="5 7" id="KW-0472">Membrane</keyword>
<dbReference type="PANTHER" id="PTHR30572:SF4">
    <property type="entry name" value="ABC TRANSPORTER PERMEASE YTRF"/>
    <property type="match status" value="1"/>
</dbReference>
<evidence type="ECO:0000259" key="8">
    <source>
        <dbReference type="Pfam" id="PF02687"/>
    </source>
</evidence>
<dbReference type="RefSeq" id="WP_155475318.1">
    <property type="nucleotide sequence ID" value="NZ_WNKU01000003.1"/>
</dbReference>
<dbReference type="OrthoDB" id="9770036at2"/>
<dbReference type="GO" id="GO:0022857">
    <property type="term" value="F:transmembrane transporter activity"/>
    <property type="evidence" value="ECO:0007669"/>
    <property type="project" value="TreeGrafter"/>
</dbReference>
<evidence type="ECO:0000256" key="7">
    <source>
        <dbReference type="SAM" id="Phobius"/>
    </source>
</evidence>
<dbReference type="Proteomes" id="UP000430670">
    <property type="component" value="Unassembled WGS sequence"/>
</dbReference>
<keyword evidence="2" id="KW-1003">Cell membrane</keyword>
<gene>
    <name evidence="10" type="ORF">GJ688_04290</name>
</gene>
<feature type="domain" description="MacB-like periplasmic core" evidence="9">
    <location>
        <begin position="21"/>
        <end position="235"/>
    </location>
</feature>
<dbReference type="InterPro" id="IPR025857">
    <property type="entry name" value="MacB_PCD"/>
</dbReference>
<keyword evidence="3 7" id="KW-0812">Transmembrane</keyword>
<evidence type="ECO:0000256" key="2">
    <source>
        <dbReference type="ARBA" id="ARBA00022475"/>
    </source>
</evidence>
<name>A0A6I3SH73_HELMO</name>
<feature type="transmembrane region" description="Helical" evidence="7">
    <location>
        <begin position="269"/>
        <end position="297"/>
    </location>
</feature>
<feature type="domain" description="ABC3 transporter permease C-terminal" evidence="8">
    <location>
        <begin position="277"/>
        <end position="389"/>
    </location>
</feature>
<proteinExistence type="inferred from homology"/>
<dbReference type="InterPro" id="IPR003838">
    <property type="entry name" value="ABC3_permease_C"/>
</dbReference>
<comment type="similarity">
    <text evidence="6">Belongs to the ABC-4 integral membrane protein family.</text>
</comment>
<dbReference type="AlphaFoldDB" id="A0A6I3SH73"/>
<evidence type="ECO:0000259" key="9">
    <source>
        <dbReference type="Pfam" id="PF12704"/>
    </source>
</evidence>
<evidence type="ECO:0000313" key="10">
    <source>
        <dbReference type="EMBL" id="MTV48203.1"/>
    </source>
</evidence>
<evidence type="ECO:0000313" key="11">
    <source>
        <dbReference type="Proteomes" id="UP000430670"/>
    </source>
</evidence>
<accession>A0A6I3SH73</accession>
<comment type="subcellular location">
    <subcellularLocation>
        <location evidence="1">Cell membrane</location>
        <topology evidence="1">Multi-pass membrane protein</topology>
    </subcellularLocation>
</comment>
<comment type="caution">
    <text evidence="10">The sequence shown here is derived from an EMBL/GenBank/DDBJ whole genome shotgun (WGS) entry which is preliminary data.</text>
</comment>
<keyword evidence="11" id="KW-1185">Reference proteome</keyword>
<evidence type="ECO:0000256" key="4">
    <source>
        <dbReference type="ARBA" id="ARBA00022989"/>
    </source>
</evidence>
<evidence type="ECO:0000256" key="3">
    <source>
        <dbReference type="ARBA" id="ARBA00022692"/>
    </source>
</evidence>
<feature type="transmembrane region" description="Helical" evidence="7">
    <location>
        <begin position="359"/>
        <end position="379"/>
    </location>
</feature>
<sequence>MNILELFKVALQGIRVNKLRSSLTILGLVIGIAAVVTVVTVSEAGQGYLKQQIQKFGSTSFTIYPRWDDDGREIEIEDMTMEDVVAMKEQIPEIAHVSPITQFDAMLEGKKAKKRATITGVNESYFSIRQNNKMIQGRFINNSDAVGGRAVVVVSKELAKELFGHTDVVGLTVKFQARTVTIIGVYQEDKFALEQGRDLTAYVPISFAQYAFDFSRIFYIEASAENDSVVAVATEKAKSLLNRRHHTQDHYRINSIQDAMGEMNQATSIIAGILSGVAAISLLVGGIGVMNIMLVSVTERTREIGLRKALGAERRHILVQFLMEGVVLCLFGGTIGAIVGIGGSWILARAVHIDAPISWTGLILAFTVSSLIGIFFSLYPANRAAKLDPIEALRYE</sequence>
<dbReference type="Pfam" id="PF02687">
    <property type="entry name" value="FtsX"/>
    <property type="match status" value="1"/>
</dbReference>
<evidence type="ECO:0000256" key="5">
    <source>
        <dbReference type="ARBA" id="ARBA00023136"/>
    </source>
</evidence>
<evidence type="ECO:0000256" key="6">
    <source>
        <dbReference type="ARBA" id="ARBA00038076"/>
    </source>
</evidence>
<evidence type="ECO:0000256" key="1">
    <source>
        <dbReference type="ARBA" id="ARBA00004651"/>
    </source>
</evidence>
<dbReference type="Pfam" id="PF12704">
    <property type="entry name" value="MacB_PCD"/>
    <property type="match status" value="1"/>
</dbReference>
<keyword evidence="4 7" id="KW-1133">Transmembrane helix</keyword>
<dbReference type="GO" id="GO:0005886">
    <property type="term" value="C:plasma membrane"/>
    <property type="evidence" value="ECO:0007669"/>
    <property type="project" value="UniProtKB-SubCell"/>
</dbReference>
<dbReference type="PANTHER" id="PTHR30572">
    <property type="entry name" value="MEMBRANE COMPONENT OF TRANSPORTER-RELATED"/>
    <property type="match status" value="1"/>
</dbReference>
<feature type="transmembrane region" description="Helical" evidence="7">
    <location>
        <begin position="318"/>
        <end position="347"/>
    </location>
</feature>
<reference evidence="10 11" key="1">
    <citation type="submission" date="2019-11" db="EMBL/GenBank/DDBJ databases">
        <title>Whole-genome sequence of a the green, strictly anaerobic photosynthetic bacterium Heliobacillus mobilis DSM 6151.</title>
        <authorList>
            <person name="Kyndt J.A."/>
            <person name="Meyer T.E."/>
        </authorList>
    </citation>
    <scope>NUCLEOTIDE SEQUENCE [LARGE SCALE GENOMIC DNA]</scope>
    <source>
        <strain evidence="10 11">DSM 6151</strain>
    </source>
</reference>
<organism evidence="10 11">
    <name type="scientific">Heliobacterium mobile</name>
    <name type="common">Heliobacillus mobilis</name>
    <dbReference type="NCBI Taxonomy" id="28064"/>
    <lineage>
        <taxon>Bacteria</taxon>
        <taxon>Bacillati</taxon>
        <taxon>Bacillota</taxon>
        <taxon>Clostridia</taxon>
        <taxon>Eubacteriales</taxon>
        <taxon>Heliobacteriaceae</taxon>
        <taxon>Heliobacterium</taxon>
    </lineage>
</organism>
<dbReference type="EMBL" id="WNKU01000003">
    <property type="protein sequence ID" value="MTV48203.1"/>
    <property type="molecule type" value="Genomic_DNA"/>
</dbReference>
<dbReference type="InterPro" id="IPR050250">
    <property type="entry name" value="Macrolide_Exporter_MacB"/>
</dbReference>